<dbReference type="RefSeq" id="WP_093346919.1">
    <property type="nucleotide sequence ID" value="NZ_FNVB01000002.1"/>
</dbReference>
<evidence type="ECO:0000313" key="2">
    <source>
        <dbReference type="EMBL" id="SEF86505.1"/>
    </source>
</evidence>
<dbReference type="GO" id="GO:0043200">
    <property type="term" value="P:response to amino acid"/>
    <property type="evidence" value="ECO:0007669"/>
    <property type="project" value="TreeGrafter"/>
</dbReference>
<gene>
    <name evidence="2" type="ORF">SAMN02982929_00879</name>
    <name evidence="3" type="ORF">SAMN05216506_1011191</name>
</gene>
<evidence type="ECO:0000313" key="5">
    <source>
        <dbReference type="Proteomes" id="UP000236729"/>
    </source>
</evidence>
<dbReference type="Gene3D" id="1.10.10.10">
    <property type="entry name" value="Winged helix-like DNA-binding domain superfamily/Winged helix DNA-binding domain"/>
    <property type="match status" value="2"/>
</dbReference>
<organism evidence="2 5">
    <name type="scientific">Saccharopolyspora kobensis</name>
    <dbReference type="NCBI Taxonomy" id="146035"/>
    <lineage>
        <taxon>Bacteria</taxon>
        <taxon>Bacillati</taxon>
        <taxon>Actinomycetota</taxon>
        <taxon>Actinomycetes</taxon>
        <taxon>Pseudonocardiales</taxon>
        <taxon>Pseudonocardiaceae</taxon>
        <taxon>Saccharopolyspora</taxon>
    </lineage>
</organism>
<dbReference type="Gene3D" id="3.30.70.920">
    <property type="match status" value="1"/>
</dbReference>
<feature type="domain" description="Transcription regulator AsnC/Lrp ligand binding" evidence="1">
    <location>
        <begin position="71"/>
        <end position="139"/>
    </location>
</feature>
<dbReference type="PANTHER" id="PTHR30154">
    <property type="entry name" value="LEUCINE-RESPONSIVE REGULATORY PROTEIN"/>
    <property type="match status" value="1"/>
</dbReference>
<name>A0A1H5VGL6_9PSEU</name>
<evidence type="ECO:0000313" key="3">
    <source>
        <dbReference type="EMBL" id="SFC60878.1"/>
    </source>
</evidence>
<evidence type="ECO:0000259" key="1">
    <source>
        <dbReference type="Pfam" id="PF01037"/>
    </source>
</evidence>
<reference evidence="4 5" key="1">
    <citation type="submission" date="2016-10" db="EMBL/GenBank/DDBJ databases">
        <authorList>
            <person name="Varghese N."/>
            <person name="Submissions S."/>
        </authorList>
    </citation>
    <scope>NUCLEOTIDE SEQUENCE [LARGE SCALE GENOMIC DNA]</scope>
    <source>
        <strain evidence="5">ATCC 20501</strain>
        <strain evidence="3 4">CGMCC 4.3529</strain>
    </source>
</reference>
<dbReference type="SUPFAM" id="SSF54909">
    <property type="entry name" value="Dimeric alpha+beta barrel"/>
    <property type="match status" value="2"/>
</dbReference>
<dbReference type="InterPro" id="IPR036390">
    <property type="entry name" value="WH_DNA-bd_sf"/>
</dbReference>
<dbReference type="PANTHER" id="PTHR30154:SF34">
    <property type="entry name" value="TRANSCRIPTIONAL REGULATOR AZLB"/>
    <property type="match status" value="1"/>
</dbReference>
<accession>A0A1H5VGL6</accession>
<dbReference type="AlphaFoldDB" id="A0A1H5VGL6"/>
<dbReference type="GO" id="GO:0043565">
    <property type="term" value="F:sequence-specific DNA binding"/>
    <property type="evidence" value="ECO:0007669"/>
    <property type="project" value="TreeGrafter"/>
</dbReference>
<dbReference type="Pfam" id="PF12840">
    <property type="entry name" value="HTH_20"/>
    <property type="match status" value="1"/>
</dbReference>
<sequence length="346" mass="37914">MHEDFSEDDLALIHALQLWPRAPWAALAPVLDASPTALAQRWARLRDAGLAWITAYPEYGELSGGAMVALVEMDCAPGAVDDVAGRLERTHRVHNVEHVAQGRDLLLTVAASSFGELSALLLDELPKLPGVASLHSHIGTKRHIEGSQWQLDALDSAQREAIRQAGRGERDRPSEPIYLRSGVFAPLVSALAHDGRATAAELAERLGRPTSTVRRQLAALLRSRALRLRCEVAQLHTRWPIAVLWWCRLPNSALPATVSRLREDSRVRLCMSVTGSANLVVNAWTANMADLMRMQDDLEELLPPGGISHNSVILRTRKRVGWLMHADGRRTGEVVPLPGPLAEPAS</sequence>
<dbReference type="SMR" id="A0A1H5VGL6"/>
<keyword evidence="4" id="KW-1185">Reference proteome</keyword>
<evidence type="ECO:0000313" key="4">
    <source>
        <dbReference type="Proteomes" id="UP000199690"/>
    </source>
</evidence>
<reference evidence="2" key="2">
    <citation type="submission" date="2016-10" db="EMBL/GenBank/DDBJ databases">
        <authorList>
            <person name="de Groot N.N."/>
        </authorList>
    </citation>
    <scope>NUCLEOTIDE SEQUENCE [LARGE SCALE GENOMIC DNA]</scope>
    <source>
        <strain evidence="2">ATCC 20501</strain>
    </source>
</reference>
<dbReference type="Proteomes" id="UP000236729">
    <property type="component" value="Unassembled WGS sequence"/>
</dbReference>
<dbReference type="SUPFAM" id="SSF46785">
    <property type="entry name" value="Winged helix' DNA-binding domain"/>
    <property type="match status" value="1"/>
</dbReference>
<proteinExistence type="predicted"/>
<dbReference type="EMBL" id="FNVB01000002">
    <property type="protein sequence ID" value="SEF86505.1"/>
    <property type="molecule type" value="Genomic_DNA"/>
</dbReference>
<dbReference type="Pfam" id="PF01037">
    <property type="entry name" value="AsnC_trans_reg"/>
    <property type="match status" value="1"/>
</dbReference>
<dbReference type="InterPro" id="IPR036388">
    <property type="entry name" value="WH-like_DNA-bd_sf"/>
</dbReference>
<accession>A0A1I1KQC2</accession>
<dbReference type="InterPro" id="IPR019887">
    <property type="entry name" value="Tscrpt_reg_AsnC/Lrp_C"/>
</dbReference>
<dbReference type="InterPro" id="IPR011008">
    <property type="entry name" value="Dimeric_a/b-barrel"/>
</dbReference>
<dbReference type="Proteomes" id="UP000199690">
    <property type="component" value="Unassembled WGS sequence"/>
</dbReference>
<dbReference type="GO" id="GO:0005829">
    <property type="term" value="C:cytosol"/>
    <property type="evidence" value="ECO:0007669"/>
    <property type="project" value="TreeGrafter"/>
</dbReference>
<dbReference type="EMBL" id="FOME01000001">
    <property type="protein sequence ID" value="SFC60878.1"/>
    <property type="molecule type" value="Genomic_DNA"/>
</dbReference>
<protein>
    <submittedName>
        <fullName evidence="2">Transcriptional regulator, AsnC family</fullName>
    </submittedName>
</protein>